<dbReference type="OrthoDB" id="9777890at2"/>
<name>A0A7X1ZG66_9PROT</name>
<dbReference type="Gene3D" id="3.40.50.300">
    <property type="entry name" value="P-loop containing nucleotide triphosphate hydrolases"/>
    <property type="match status" value="1"/>
</dbReference>
<dbReference type="Proteomes" id="UP000434582">
    <property type="component" value="Unassembled WGS sequence"/>
</dbReference>
<evidence type="ECO:0000313" key="2">
    <source>
        <dbReference type="Proteomes" id="UP000434582"/>
    </source>
</evidence>
<proteinExistence type="predicted"/>
<accession>A0A7X1ZG66</accession>
<evidence type="ECO:0008006" key="3">
    <source>
        <dbReference type="Google" id="ProtNLM"/>
    </source>
</evidence>
<comment type="caution">
    <text evidence="1">The sequence shown here is derived from an EMBL/GenBank/DDBJ whole genome shotgun (WGS) entry which is preliminary data.</text>
</comment>
<keyword evidence="2" id="KW-1185">Reference proteome</keyword>
<gene>
    <name evidence="1" type="ORF">GHC57_12885</name>
</gene>
<dbReference type="SUPFAM" id="SSF52540">
    <property type="entry name" value="P-loop containing nucleoside triphosphate hydrolases"/>
    <property type="match status" value="1"/>
</dbReference>
<dbReference type="EMBL" id="WIVE01000042">
    <property type="protein sequence ID" value="MQX37414.1"/>
    <property type="molecule type" value="Genomic_DNA"/>
</dbReference>
<protein>
    <recommendedName>
        <fullName evidence="3">Sulfotransferase</fullName>
    </recommendedName>
</protein>
<reference evidence="1 2" key="1">
    <citation type="submission" date="2019-10" db="EMBL/GenBank/DDBJ databases">
        <title>Draft whole-genome sequence of the purple nonsulfur photosynthetic bacterium Roseospira navarrensis DSM 15114.</title>
        <authorList>
            <person name="Kyndt J.A."/>
            <person name="Meyer T.E."/>
        </authorList>
    </citation>
    <scope>NUCLEOTIDE SEQUENCE [LARGE SCALE GENOMIC DNA]</scope>
    <source>
        <strain evidence="1 2">DSM 15114</strain>
    </source>
</reference>
<organism evidence="1 2">
    <name type="scientific">Roseospira navarrensis</name>
    <dbReference type="NCBI Taxonomy" id="140058"/>
    <lineage>
        <taxon>Bacteria</taxon>
        <taxon>Pseudomonadati</taxon>
        <taxon>Pseudomonadota</taxon>
        <taxon>Alphaproteobacteria</taxon>
        <taxon>Rhodospirillales</taxon>
        <taxon>Rhodospirillaceae</taxon>
        <taxon>Roseospira</taxon>
    </lineage>
</organism>
<dbReference type="Pfam" id="PF13469">
    <property type="entry name" value="Sulfotransfer_3"/>
    <property type="match status" value="1"/>
</dbReference>
<dbReference type="InterPro" id="IPR027417">
    <property type="entry name" value="P-loop_NTPase"/>
</dbReference>
<evidence type="ECO:0000313" key="1">
    <source>
        <dbReference type="EMBL" id="MQX37414.1"/>
    </source>
</evidence>
<sequence length="305" mass="34506">MAKAAPCRLSTPLSIRSRIGMNLKSYLFKLSQPMRKQVADLQAPVFISGNGESGTHVVLDVFALSGAFSYTGTYGDRKKGLFDPTYGSKPSTGSLKPIEGILHYWSGVGLPWERPGEWEMHAPLTLKDCGKLDTEEVRRRYARAGAALPWARSHQPKPPLDKMPTYVLMTEIIDRVFPEARHVIVVRDPRAVWRSILRRWRDPSYDPHFQGYPSGFYGNVFLPGHEKVLEESDEIRIAFTTTRILELALEVKKKAPDRVFLICFEELCANPRSILKKIENRFSFSYADEIVNKAYPFASGAINIS</sequence>
<dbReference type="AlphaFoldDB" id="A0A7X1ZG66"/>